<sequence>MTKYNEKKIRAALARMVIVDDLPFRVVEGQRFRNYTKSLDPKFPIPFHFIVMKDYMRLFLRENNSLEKMILITKQIVYLTTNTRASIQNINYVCFTAHFTDIHA</sequence>
<organism evidence="6 7">
    <name type="scientific">Carya illinoinensis</name>
    <name type="common">Pecan</name>
    <dbReference type="NCBI Taxonomy" id="32201"/>
    <lineage>
        <taxon>Eukaryota</taxon>
        <taxon>Viridiplantae</taxon>
        <taxon>Streptophyta</taxon>
        <taxon>Embryophyta</taxon>
        <taxon>Tracheophyta</taxon>
        <taxon>Spermatophyta</taxon>
        <taxon>Magnoliopsida</taxon>
        <taxon>eudicotyledons</taxon>
        <taxon>Gunneridae</taxon>
        <taxon>Pentapetalae</taxon>
        <taxon>rosids</taxon>
        <taxon>fabids</taxon>
        <taxon>Fagales</taxon>
        <taxon>Juglandaceae</taxon>
        <taxon>Carya</taxon>
    </lineage>
</organism>
<keyword evidence="3" id="KW-0863">Zinc-finger</keyword>
<evidence type="ECO:0000256" key="5">
    <source>
        <dbReference type="ARBA" id="ARBA00023242"/>
    </source>
</evidence>
<keyword evidence="4" id="KW-0862">Zinc</keyword>
<keyword evidence="7" id="KW-1185">Reference proteome</keyword>
<dbReference type="GO" id="GO:0008270">
    <property type="term" value="F:zinc ion binding"/>
    <property type="evidence" value="ECO:0007669"/>
    <property type="project" value="UniProtKB-KW"/>
</dbReference>
<evidence type="ECO:0000256" key="4">
    <source>
        <dbReference type="ARBA" id="ARBA00022833"/>
    </source>
</evidence>
<evidence type="ECO:0000313" key="6">
    <source>
        <dbReference type="EMBL" id="KAG6642857.1"/>
    </source>
</evidence>
<keyword evidence="2" id="KW-0479">Metal-binding</keyword>
<evidence type="ECO:0000256" key="1">
    <source>
        <dbReference type="ARBA" id="ARBA00004123"/>
    </source>
</evidence>
<dbReference type="InterPro" id="IPR052035">
    <property type="entry name" value="ZnF_BED_domain_contain"/>
</dbReference>
<dbReference type="PANTHER" id="PTHR46481:SF10">
    <property type="entry name" value="ZINC FINGER BED DOMAIN-CONTAINING PROTEIN 39"/>
    <property type="match status" value="1"/>
</dbReference>
<accession>A0A8T1PNN8</accession>
<gene>
    <name evidence="6" type="ORF">CIPAW_09G169700</name>
</gene>
<evidence type="ECO:0000256" key="2">
    <source>
        <dbReference type="ARBA" id="ARBA00022723"/>
    </source>
</evidence>
<name>A0A8T1PNN8_CARIL</name>
<evidence type="ECO:0000313" key="7">
    <source>
        <dbReference type="Proteomes" id="UP000811609"/>
    </source>
</evidence>
<dbReference type="Proteomes" id="UP000811609">
    <property type="component" value="Chromosome 9"/>
</dbReference>
<reference evidence="6" key="1">
    <citation type="submission" date="2020-12" db="EMBL/GenBank/DDBJ databases">
        <title>WGS assembly of Carya illinoinensis cv. Pawnee.</title>
        <authorList>
            <person name="Platts A."/>
            <person name="Shu S."/>
            <person name="Wright S."/>
            <person name="Barry K."/>
            <person name="Edger P."/>
            <person name="Pires J.C."/>
            <person name="Schmutz J."/>
        </authorList>
    </citation>
    <scope>NUCLEOTIDE SEQUENCE</scope>
    <source>
        <tissue evidence="6">Leaf</tissue>
    </source>
</reference>
<proteinExistence type="predicted"/>
<dbReference type="EMBL" id="CM031817">
    <property type="protein sequence ID" value="KAG6642857.1"/>
    <property type="molecule type" value="Genomic_DNA"/>
</dbReference>
<evidence type="ECO:0000256" key="3">
    <source>
        <dbReference type="ARBA" id="ARBA00022771"/>
    </source>
</evidence>
<comment type="caution">
    <text evidence="6">The sequence shown here is derived from an EMBL/GenBank/DDBJ whole genome shotgun (WGS) entry which is preliminary data.</text>
</comment>
<protein>
    <submittedName>
        <fullName evidence="6">Uncharacterized protein</fullName>
    </submittedName>
</protein>
<keyword evidence="5" id="KW-0539">Nucleus</keyword>
<comment type="subcellular location">
    <subcellularLocation>
        <location evidence="1">Nucleus</location>
    </subcellularLocation>
</comment>
<dbReference type="AlphaFoldDB" id="A0A8T1PNN8"/>
<dbReference type="GO" id="GO:0005634">
    <property type="term" value="C:nucleus"/>
    <property type="evidence" value="ECO:0007669"/>
    <property type="project" value="UniProtKB-SubCell"/>
</dbReference>
<dbReference type="PANTHER" id="PTHR46481">
    <property type="entry name" value="ZINC FINGER BED DOMAIN-CONTAINING PROTEIN 4"/>
    <property type="match status" value="1"/>
</dbReference>